<keyword evidence="4" id="KW-1185">Reference proteome</keyword>
<dbReference type="KEGG" id="scy:SCATT_05420"/>
<accession>F8JS01</accession>
<organism evidence="3 4">
    <name type="scientific">Streptantibioticus cattleyicolor (strain ATCC 35852 / DSM 46488 / JCM 4925 / NBRC 14057 / NRRL 8057)</name>
    <name type="common">Streptomyces cattleya</name>
    <dbReference type="NCBI Taxonomy" id="1003195"/>
    <lineage>
        <taxon>Bacteria</taxon>
        <taxon>Bacillati</taxon>
        <taxon>Actinomycetota</taxon>
        <taxon>Actinomycetes</taxon>
        <taxon>Kitasatosporales</taxon>
        <taxon>Streptomycetaceae</taxon>
        <taxon>Streptantibioticus</taxon>
    </lineage>
</organism>
<evidence type="ECO:0000259" key="1">
    <source>
        <dbReference type="Pfam" id="PF04738"/>
    </source>
</evidence>
<dbReference type="eggNOG" id="ENOG502Z9NE">
    <property type="taxonomic scope" value="Bacteria"/>
</dbReference>
<dbReference type="KEGG" id="sct:SCAT_0532"/>
<proteinExistence type="predicted"/>
<reference evidence="4" key="1">
    <citation type="submission" date="2011-12" db="EMBL/GenBank/DDBJ databases">
        <title>Complete genome sequence of Streptomyces cattleya strain DSM 46488.</title>
        <authorList>
            <person name="Ou H.-Y."/>
            <person name="Li P."/>
            <person name="Zhao C."/>
            <person name="O'Hagan D."/>
            <person name="Deng Z."/>
        </authorList>
    </citation>
    <scope>NUCLEOTIDE SEQUENCE [LARGE SCALE GENOMIC DNA]</scope>
    <source>
        <strain evidence="4">ATCC 35852 / DSM 46488 / JCM 4925 / NBRC 14057 / NRRL 8057</strain>
    </source>
</reference>
<dbReference type="AlphaFoldDB" id="F8JS01"/>
<dbReference type="OrthoDB" id="1273722at2"/>
<dbReference type="Proteomes" id="UP000007842">
    <property type="component" value="Chromosome"/>
</dbReference>
<dbReference type="EMBL" id="CP003219">
    <property type="protein sequence ID" value="AEW92913.1"/>
    <property type="molecule type" value="Genomic_DNA"/>
</dbReference>
<dbReference type="STRING" id="1003195.SCATT_05420"/>
<dbReference type="Pfam" id="PF14028">
    <property type="entry name" value="Lant_dehydr_C"/>
    <property type="match status" value="1"/>
</dbReference>
<name>F8JS01_STREN</name>
<protein>
    <submittedName>
        <fullName evidence="3">Lantibiotic dehydratase-like protein</fullName>
    </submittedName>
</protein>
<gene>
    <name evidence="3" type="ordered locus">SCATT_05420</name>
</gene>
<dbReference type="PATRIC" id="fig|1003195.11.peg.2158"/>
<evidence type="ECO:0000313" key="4">
    <source>
        <dbReference type="Proteomes" id="UP000007842"/>
    </source>
</evidence>
<dbReference type="RefSeq" id="WP_014141308.1">
    <property type="nucleotide sequence ID" value="NC_016111.1"/>
</dbReference>
<dbReference type="NCBIfam" id="TIGR03891">
    <property type="entry name" value="thiopep_ocin"/>
    <property type="match status" value="1"/>
</dbReference>
<feature type="domain" description="Lantibiotic dehydratase N-terminal" evidence="1">
    <location>
        <begin position="48"/>
        <end position="689"/>
    </location>
</feature>
<sequence>MTSDVSYQWLPCALLRATTAPGTLDLPRDLDLASDTTAAREWLATVWQRQEVRDTLAVASPALCRRISEVLAGERCQPRQVRRAAISMASYLLRWQQRPTPFGLFAGVAAVRITDAAKAAWRGTHRTVARADACWLAGIIERLNGCPPLVDRLTVVASNAGQVRGDRYVVPGLPGEQPQELAPVEVSVRHTRPVAAALDAARMPIRYGELRALLAQQFPAAPVGRIDAMLGGLVARDILISSLRAPMTRLDALGHVCDLLEAAEAHTIPDITDLVTELYALRHELSRSVVIDARPARSDLADRMQALSDVASVPLVIDTGLDCDVEIPEHVAVEAQEAVNVLHRVSAHPSGSPAWRDYHARYRTRYGPDAVVPVLDLVADSGLGLPAGYLGSAYKTAARQMTERDEKLLALVQQTILDGAPEIILTESLITELSDADTPTRCAPYAEVAVEVHAASPEDLARGAFRLLVTGTPRPASSMAGRFAHLLPAQTRAQLADAYRAAAPGALAAQLSFVPRKRRNENVARTERLLPQVISLSEHPMPDQSVIPLSDLAVTADTRHLFLVRLSTGMRIEPRVAHALEAGVHTPPLARFLGEISTARCAVYRYFDFGAAARLPYLPRVRHKRTILAPARWLLTGPDLPGPGAPGHAWDAAFEAWRTRRRVPDLVTLAEHDQRLRMDLTHPVHRLVLRTRLNATGHLELREAATARDLAWLGRAHELLLPLALANPTPARIPERTLVPTVTADAGHLPGHSTVLAAHLHAHPDRYDEILTGHLPSLIDSLQGTPLWWFNRQRTTPRPDADQHLALYLRLPEPDDYSRTAEQLHAWTRQLRRQRLVAQLTLATYQPPTGQYGHGPALEAAYEVFAADSAAALAQIRMTTRGGTDPLALSAASMVDLAARLAPSAADGLTWLTEQLPHEPGRLDRSLREQTLDIADPYGRRTTLRARPCGDEVAAAWQARAATLAAYREHLAGQRQPFTVLRPLLRLHQTRTLGPDPTLRRITARLARACALRYTAGTTQ</sequence>
<dbReference type="Pfam" id="PF04738">
    <property type="entry name" value="Lant_dehydr_N"/>
    <property type="match status" value="1"/>
</dbReference>
<dbReference type="HOGENOM" id="CLU_010573_2_0_11"/>
<dbReference type="InterPro" id="IPR006827">
    <property type="entry name" value="Lant_deHydtase_N"/>
</dbReference>
<feature type="domain" description="Thiopeptide-type bacteriocin biosynthesis" evidence="2">
    <location>
        <begin position="756"/>
        <end position="1008"/>
    </location>
</feature>
<evidence type="ECO:0000313" key="3">
    <source>
        <dbReference type="EMBL" id="AEW92913.1"/>
    </source>
</evidence>
<evidence type="ECO:0000259" key="2">
    <source>
        <dbReference type="Pfam" id="PF14028"/>
    </source>
</evidence>
<accession>G8WR96</accession>
<dbReference type="InterPro" id="IPR023809">
    <property type="entry name" value="Thiopep_bacteriocin_synth_dom"/>
</dbReference>